<evidence type="ECO:0000256" key="6">
    <source>
        <dbReference type="ARBA" id="ARBA00022723"/>
    </source>
</evidence>
<name>A0A369TCD5_9PROT</name>
<dbReference type="EMBL" id="QPMH01000009">
    <property type="protein sequence ID" value="RDD61827.1"/>
    <property type="molecule type" value="Genomic_DNA"/>
</dbReference>
<evidence type="ECO:0000313" key="19">
    <source>
        <dbReference type="EMBL" id="RDD61827.1"/>
    </source>
</evidence>
<evidence type="ECO:0000256" key="13">
    <source>
        <dbReference type="ARBA" id="ARBA00023008"/>
    </source>
</evidence>
<feature type="transmembrane region" description="Helical" evidence="17">
    <location>
        <begin position="790"/>
        <end position="807"/>
    </location>
</feature>
<feature type="domain" description="Cation-transporting P-type ATPase N-terminal" evidence="18">
    <location>
        <begin position="13"/>
        <end position="87"/>
    </location>
</feature>
<keyword evidence="13" id="KW-0186">Copper</keyword>
<dbReference type="Pfam" id="PF00689">
    <property type="entry name" value="Cation_ATPase_C"/>
    <property type="match status" value="1"/>
</dbReference>
<feature type="transmembrane region" description="Helical" evidence="17">
    <location>
        <begin position="91"/>
        <end position="112"/>
    </location>
</feature>
<dbReference type="GO" id="GO:0140581">
    <property type="term" value="F:P-type monovalent copper transporter activity"/>
    <property type="evidence" value="ECO:0007669"/>
    <property type="project" value="UniProtKB-EC"/>
</dbReference>
<dbReference type="GO" id="GO:0005524">
    <property type="term" value="F:ATP binding"/>
    <property type="evidence" value="ECO:0007669"/>
    <property type="project" value="UniProtKB-KW"/>
</dbReference>
<dbReference type="Pfam" id="PF13246">
    <property type="entry name" value="Cation_ATPase"/>
    <property type="match status" value="1"/>
</dbReference>
<keyword evidence="4" id="KW-0597">Phosphoprotein</keyword>
<dbReference type="PROSITE" id="PS00154">
    <property type="entry name" value="ATPASE_E1_E2"/>
    <property type="match status" value="1"/>
</dbReference>
<dbReference type="RefSeq" id="WP_114582368.1">
    <property type="nucleotide sequence ID" value="NZ_QPMH01000009.1"/>
</dbReference>
<dbReference type="PANTHER" id="PTHR42861">
    <property type="entry name" value="CALCIUM-TRANSPORTING ATPASE"/>
    <property type="match status" value="1"/>
</dbReference>
<dbReference type="GO" id="GO:0016020">
    <property type="term" value="C:membrane"/>
    <property type="evidence" value="ECO:0007669"/>
    <property type="project" value="InterPro"/>
</dbReference>
<evidence type="ECO:0000256" key="15">
    <source>
        <dbReference type="ARBA" id="ARBA00023136"/>
    </source>
</evidence>
<dbReference type="NCBIfam" id="TIGR01494">
    <property type="entry name" value="ATPase_P-type"/>
    <property type="match status" value="3"/>
</dbReference>
<dbReference type="InterPro" id="IPR006068">
    <property type="entry name" value="ATPase_P-typ_cation-transptr_C"/>
</dbReference>
<dbReference type="Pfam" id="PF00690">
    <property type="entry name" value="Cation_ATPase_N"/>
    <property type="match status" value="1"/>
</dbReference>
<dbReference type="Gene3D" id="2.70.150.10">
    <property type="entry name" value="Calcium-transporting ATPase, cytoplasmic transduction domain A"/>
    <property type="match status" value="1"/>
</dbReference>
<dbReference type="SUPFAM" id="SSF81653">
    <property type="entry name" value="Calcium ATPase, transduction domain A"/>
    <property type="match status" value="1"/>
</dbReference>
<keyword evidence="20" id="KW-1185">Reference proteome</keyword>
<dbReference type="PRINTS" id="PR00119">
    <property type="entry name" value="CATATPASE"/>
</dbReference>
<keyword evidence="10" id="KW-0460">Magnesium</keyword>
<evidence type="ECO:0000256" key="10">
    <source>
        <dbReference type="ARBA" id="ARBA00022842"/>
    </source>
</evidence>
<dbReference type="GO" id="GO:0046872">
    <property type="term" value="F:metal ion binding"/>
    <property type="evidence" value="ECO:0007669"/>
    <property type="project" value="UniProtKB-KW"/>
</dbReference>
<evidence type="ECO:0000256" key="7">
    <source>
        <dbReference type="ARBA" id="ARBA00022741"/>
    </source>
</evidence>
<keyword evidence="8" id="KW-0187">Copper transport</keyword>
<feature type="transmembrane region" description="Helical" evidence="17">
    <location>
        <begin position="686"/>
        <end position="706"/>
    </location>
</feature>
<sequence>MAEARSQGDKSDELTALSGADAVRRLETDLDSGLSGREVRRRRRRYGANRMPAARPRGTWGIFVDQWRSLVVGLLAVAALAAAVFGQWIEAVAIAGALLINTQIGFVTELRATRSMEALRRMGRTKARVRRDGREQSIVADALVPGDVVLLGEGDIVPADIRLVETSNLACDESALTGESEPVAKDEAPLDEAESPLARRFNMAFRGTAVTSGQATGVVAAIGAHTQVGRIAELTYSAEAEATPLERRLDRLGQRLVWVVVAVALAVSVSGILAGRDLLLMIETGIALAVAAVPEGLPIVATIALARGMWRMARRNAVVKRLSSVETLGSATVILADKTGTLTENRMTLRAFGLPSGQVARGESGQWTGGGDGLQERADAELRRALRVAALCNNATMTEDEDRHHGDPMELALLAAAAETGQERAALLEAEPEVREESFSRETSMMATVHDADGGYRVAVKGAPEAVLDACTRVAEGDDAAPFDDDARRAWDARAGEMASQGLRVLALAEKTAKDPDAPVYEGLTLLGLAGLHDPPRPAVEDAVEACRQAGIRVVMVTGDQAATAASIARQTGLVREREPHVLTGDTSDDEADAALKADVFARISPETKLHLVEIHQKAGGVVAMTGDGVNDAPALKKADIGIAMGGRGTEVAREAGDIVLKDDAFETIVAAIEQGRAIFANIRRFIVFLLSGNLGEVLAVALTSLMGMPLPLLPLQILFINLLLDVFPALALGIGPGARDTMRRPPRDPKEPILTGSLWAAIGGYGAMIALSVLAVFAAAHLWLNMETAQAVSVSFLAFGFARLGHVFNMRSPGSPLLSNEVTRNPAVWGAILLCGLLLAAAVYVPGLSAILDTRDPGLAGWLLVAAGSLAPLLLGQLALEATRILRRAGKS</sequence>
<keyword evidence="6" id="KW-0479">Metal-binding</keyword>
<dbReference type="SUPFAM" id="SSF56784">
    <property type="entry name" value="HAD-like"/>
    <property type="match status" value="1"/>
</dbReference>
<dbReference type="Gene3D" id="3.40.50.1000">
    <property type="entry name" value="HAD superfamily/HAD-like"/>
    <property type="match status" value="1"/>
</dbReference>
<keyword evidence="15 17" id="KW-0472">Membrane</keyword>
<dbReference type="InterPro" id="IPR023299">
    <property type="entry name" value="ATPase_P-typ_cyto_dom_N"/>
</dbReference>
<dbReference type="FunFam" id="2.70.150.10:FF:000160">
    <property type="entry name" value="Sarcoplasmic/endoplasmic reticulum calcium ATPase 1"/>
    <property type="match status" value="1"/>
</dbReference>
<dbReference type="PRINTS" id="PR00120">
    <property type="entry name" value="HATPASE"/>
</dbReference>
<dbReference type="SMART" id="SM00831">
    <property type="entry name" value="Cation_ATPase_N"/>
    <property type="match status" value="1"/>
</dbReference>
<comment type="caution">
    <text evidence="19">The sequence shown here is derived from an EMBL/GenBank/DDBJ whole genome shotgun (WGS) entry which is preliminary data.</text>
</comment>
<evidence type="ECO:0000256" key="16">
    <source>
        <dbReference type="ARBA" id="ARBA00049289"/>
    </source>
</evidence>
<keyword evidence="3" id="KW-0813">Transport</keyword>
<keyword evidence="11" id="KW-1278">Translocase</keyword>
<dbReference type="Gene3D" id="1.20.1110.10">
    <property type="entry name" value="Calcium-transporting ATPase, transmembrane domain"/>
    <property type="match status" value="1"/>
</dbReference>
<dbReference type="Gene3D" id="3.40.1110.10">
    <property type="entry name" value="Calcium-transporting ATPase, cytoplasmic domain N"/>
    <property type="match status" value="1"/>
</dbReference>
<dbReference type="InterPro" id="IPR023214">
    <property type="entry name" value="HAD_sf"/>
</dbReference>
<dbReference type="SFLD" id="SFLDS00003">
    <property type="entry name" value="Haloacid_Dehalogenase"/>
    <property type="match status" value="1"/>
</dbReference>
<dbReference type="InterPro" id="IPR023298">
    <property type="entry name" value="ATPase_P-typ_TM_dom_sf"/>
</dbReference>
<dbReference type="InterPro" id="IPR059000">
    <property type="entry name" value="ATPase_P-type_domA"/>
</dbReference>
<dbReference type="FunFam" id="3.40.50.1000:FF:000144">
    <property type="entry name" value="copper-transporting ATPase 1 isoform X2"/>
    <property type="match status" value="1"/>
</dbReference>
<dbReference type="InterPro" id="IPR044492">
    <property type="entry name" value="P_typ_ATPase_HD_dom"/>
</dbReference>
<evidence type="ECO:0000313" key="20">
    <source>
        <dbReference type="Proteomes" id="UP000253941"/>
    </source>
</evidence>
<keyword evidence="5 17" id="KW-0812">Transmembrane</keyword>
<dbReference type="InterPro" id="IPR001757">
    <property type="entry name" value="P_typ_ATPase"/>
</dbReference>
<comment type="subcellular location">
    <subcellularLocation>
        <location evidence="1">Endomembrane system</location>
        <topology evidence="1">Multi-pass membrane protein</topology>
    </subcellularLocation>
</comment>
<keyword evidence="9" id="KW-0067">ATP-binding</keyword>
<evidence type="ECO:0000256" key="12">
    <source>
        <dbReference type="ARBA" id="ARBA00022989"/>
    </source>
</evidence>
<proteinExistence type="predicted"/>
<keyword evidence="14" id="KW-0406">Ion transport</keyword>
<evidence type="ECO:0000256" key="17">
    <source>
        <dbReference type="SAM" id="Phobius"/>
    </source>
</evidence>
<evidence type="ECO:0000256" key="1">
    <source>
        <dbReference type="ARBA" id="ARBA00004127"/>
    </source>
</evidence>
<dbReference type="GO" id="GO:0016887">
    <property type="term" value="F:ATP hydrolysis activity"/>
    <property type="evidence" value="ECO:0007669"/>
    <property type="project" value="InterPro"/>
</dbReference>
<evidence type="ECO:0000259" key="18">
    <source>
        <dbReference type="SMART" id="SM00831"/>
    </source>
</evidence>
<reference evidence="19 20" key="1">
    <citation type="submission" date="2018-07" db="EMBL/GenBank/DDBJ databases">
        <title>Venubactetium sediminum gen. nov., sp. nov., isolated from a marine solar saltern.</title>
        <authorList>
            <person name="Wang S."/>
        </authorList>
    </citation>
    <scope>NUCLEOTIDE SEQUENCE [LARGE SCALE GENOMIC DNA]</scope>
    <source>
        <strain evidence="19 20">WD2A32</strain>
    </source>
</reference>
<dbReference type="InterPro" id="IPR004014">
    <property type="entry name" value="ATPase_P-typ_cation-transptr_N"/>
</dbReference>
<dbReference type="InterPro" id="IPR036412">
    <property type="entry name" value="HAD-like_sf"/>
</dbReference>
<feature type="transmembrane region" description="Helical" evidence="17">
    <location>
        <begin position="860"/>
        <end position="881"/>
    </location>
</feature>
<accession>A0A369TCD5</accession>
<evidence type="ECO:0000256" key="4">
    <source>
        <dbReference type="ARBA" id="ARBA00022553"/>
    </source>
</evidence>
<evidence type="ECO:0000256" key="3">
    <source>
        <dbReference type="ARBA" id="ARBA00022448"/>
    </source>
</evidence>
<organism evidence="19 20">
    <name type="scientific">Ferruginivarius sediminum</name>
    <dbReference type="NCBI Taxonomy" id="2661937"/>
    <lineage>
        <taxon>Bacteria</taxon>
        <taxon>Pseudomonadati</taxon>
        <taxon>Pseudomonadota</taxon>
        <taxon>Alphaproteobacteria</taxon>
        <taxon>Rhodospirillales</taxon>
        <taxon>Rhodospirillaceae</taxon>
        <taxon>Ferruginivarius</taxon>
    </lineage>
</organism>
<dbReference type="SFLD" id="SFLDF00027">
    <property type="entry name" value="p-type_atpase"/>
    <property type="match status" value="1"/>
</dbReference>
<feature type="transmembrane region" description="Helical" evidence="17">
    <location>
        <begin position="718"/>
        <end position="739"/>
    </location>
</feature>
<dbReference type="EC" id="7.2.2.8" evidence="2"/>
<keyword evidence="12 17" id="KW-1133">Transmembrane helix</keyword>
<dbReference type="InterPro" id="IPR018303">
    <property type="entry name" value="ATPase_P-typ_P_site"/>
</dbReference>
<evidence type="ECO:0000256" key="11">
    <source>
        <dbReference type="ARBA" id="ARBA00022967"/>
    </source>
</evidence>
<feature type="transmembrane region" description="Helical" evidence="17">
    <location>
        <begin position="67"/>
        <end position="85"/>
    </location>
</feature>
<dbReference type="InterPro" id="IPR008250">
    <property type="entry name" value="ATPase_P-typ_transduc_dom_A_sf"/>
</dbReference>
<feature type="transmembrane region" description="Helical" evidence="17">
    <location>
        <begin position="828"/>
        <end position="848"/>
    </location>
</feature>
<dbReference type="SUPFAM" id="SSF81660">
    <property type="entry name" value="Metal cation-transporting ATPase, ATP-binding domain N"/>
    <property type="match status" value="1"/>
</dbReference>
<feature type="transmembrane region" description="Helical" evidence="17">
    <location>
        <begin position="286"/>
        <end position="306"/>
    </location>
</feature>
<comment type="catalytic activity">
    <reaction evidence="16">
        <text>Cu(+)(in) + ATP + H2O = Cu(+)(out) + ADP + phosphate + H(+)</text>
        <dbReference type="Rhea" id="RHEA:25792"/>
        <dbReference type="ChEBI" id="CHEBI:15377"/>
        <dbReference type="ChEBI" id="CHEBI:15378"/>
        <dbReference type="ChEBI" id="CHEBI:30616"/>
        <dbReference type="ChEBI" id="CHEBI:43474"/>
        <dbReference type="ChEBI" id="CHEBI:49552"/>
        <dbReference type="ChEBI" id="CHEBI:456216"/>
        <dbReference type="EC" id="7.2.2.8"/>
    </reaction>
</comment>
<dbReference type="GO" id="GO:0012505">
    <property type="term" value="C:endomembrane system"/>
    <property type="evidence" value="ECO:0007669"/>
    <property type="project" value="UniProtKB-SubCell"/>
</dbReference>
<feature type="transmembrane region" description="Helical" evidence="17">
    <location>
        <begin position="256"/>
        <end position="274"/>
    </location>
</feature>
<evidence type="ECO:0000256" key="14">
    <source>
        <dbReference type="ARBA" id="ARBA00023065"/>
    </source>
</evidence>
<keyword evidence="7" id="KW-0547">Nucleotide-binding</keyword>
<evidence type="ECO:0000256" key="9">
    <source>
        <dbReference type="ARBA" id="ARBA00022840"/>
    </source>
</evidence>
<feature type="transmembrane region" description="Helical" evidence="17">
    <location>
        <begin position="759"/>
        <end position="784"/>
    </location>
</feature>
<evidence type="ECO:0000256" key="5">
    <source>
        <dbReference type="ARBA" id="ARBA00022692"/>
    </source>
</evidence>
<dbReference type="Pfam" id="PF00122">
    <property type="entry name" value="E1-E2_ATPase"/>
    <property type="match status" value="1"/>
</dbReference>
<protein>
    <recommendedName>
        <fullName evidence="2">P-type Cu(+) transporter</fullName>
        <ecNumber evidence="2">7.2.2.8</ecNumber>
    </recommendedName>
</protein>
<gene>
    <name evidence="19" type="ORF">DRB17_10985</name>
</gene>
<dbReference type="SFLD" id="SFLDG00002">
    <property type="entry name" value="C1.7:_P-type_atpase_like"/>
    <property type="match status" value="1"/>
</dbReference>
<dbReference type="AlphaFoldDB" id="A0A369TCD5"/>
<evidence type="ECO:0000256" key="8">
    <source>
        <dbReference type="ARBA" id="ARBA00022796"/>
    </source>
</evidence>
<dbReference type="SUPFAM" id="SSF81665">
    <property type="entry name" value="Calcium ATPase, transmembrane domain M"/>
    <property type="match status" value="1"/>
</dbReference>
<evidence type="ECO:0000256" key="2">
    <source>
        <dbReference type="ARBA" id="ARBA00012517"/>
    </source>
</evidence>
<dbReference type="Proteomes" id="UP000253941">
    <property type="component" value="Unassembled WGS sequence"/>
</dbReference>